<sequence>MDSINPTAMFAALSQETRLQVFRRLIKAGPKGLLSGEIGEQMGVRQNTMSANLAILLNAGLIRNERQGRSVRYFANIPAISDLLRFLLEDCCGGDSALCNPLVASLASVSEDQR</sequence>
<dbReference type="InterPro" id="IPR051011">
    <property type="entry name" value="Metal_resp_trans_reg"/>
</dbReference>
<organism evidence="5 6">
    <name type="scientific">Alteraurantiacibacter aestuarii</name>
    <dbReference type="NCBI Taxonomy" id="650004"/>
    <lineage>
        <taxon>Bacteria</taxon>
        <taxon>Pseudomonadati</taxon>
        <taxon>Pseudomonadota</taxon>
        <taxon>Alphaproteobacteria</taxon>
        <taxon>Sphingomonadales</taxon>
        <taxon>Erythrobacteraceae</taxon>
        <taxon>Alteraurantiacibacter</taxon>
    </lineage>
</organism>
<dbReference type="InterPro" id="IPR036390">
    <property type="entry name" value="WH_DNA-bd_sf"/>
</dbReference>
<dbReference type="SMART" id="SM00418">
    <property type="entry name" value="HTH_ARSR"/>
    <property type="match status" value="1"/>
</dbReference>
<keyword evidence="3" id="KW-0804">Transcription</keyword>
<dbReference type="GO" id="GO:0003700">
    <property type="term" value="F:DNA-binding transcription factor activity"/>
    <property type="evidence" value="ECO:0007669"/>
    <property type="project" value="InterPro"/>
</dbReference>
<dbReference type="NCBIfam" id="NF033788">
    <property type="entry name" value="HTH_metalloreg"/>
    <property type="match status" value="1"/>
</dbReference>
<dbReference type="Pfam" id="PF12840">
    <property type="entry name" value="HTH_20"/>
    <property type="match status" value="1"/>
</dbReference>
<dbReference type="PANTHER" id="PTHR43132:SF2">
    <property type="entry name" value="ARSENICAL RESISTANCE OPERON REPRESSOR ARSR-RELATED"/>
    <property type="match status" value="1"/>
</dbReference>
<proteinExistence type="predicted"/>
<protein>
    <submittedName>
        <fullName evidence="5">Metalloregulator ArsR/SmtB family transcription factor</fullName>
    </submittedName>
</protein>
<dbReference type="OrthoDB" id="9804742at2"/>
<dbReference type="EMBL" id="WTYY01000002">
    <property type="protein sequence ID" value="MXO87662.1"/>
    <property type="molecule type" value="Genomic_DNA"/>
</dbReference>
<dbReference type="CDD" id="cd00090">
    <property type="entry name" value="HTH_ARSR"/>
    <property type="match status" value="1"/>
</dbReference>
<dbReference type="PANTHER" id="PTHR43132">
    <property type="entry name" value="ARSENICAL RESISTANCE OPERON REPRESSOR ARSR-RELATED"/>
    <property type="match status" value="1"/>
</dbReference>
<comment type="caution">
    <text evidence="5">The sequence shown here is derived from an EMBL/GenBank/DDBJ whole genome shotgun (WGS) entry which is preliminary data.</text>
</comment>
<gene>
    <name evidence="5" type="ORF">GRI32_02805</name>
</gene>
<evidence type="ECO:0000256" key="3">
    <source>
        <dbReference type="ARBA" id="ARBA00023163"/>
    </source>
</evidence>
<dbReference type="AlphaFoldDB" id="A0A844ZK64"/>
<dbReference type="Gene3D" id="1.10.10.10">
    <property type="entry name" value="Winged helix-like DNA-binding domain superfamily/Winged helix DNA-binding domain"/>
    <property type="match status" value="1"/>
</dbReference>
<dbReference type="SUPFAM" id="SSF46785">
    <property type="entry name" value="Winged helix' DNA-binding domain"/>
    <property type="match status" value="1"/>
</dbReference>
<dbReference type="InterPro" id="IPR036388">
    <property type="entry name" value="WH-like_DNA-bd_sf"/>
</dbReference>
<keyword evidence="1" id="KW-0805">Transcription regulation</keyword>
<dbReference type="PRINTS" id="PR00778">
    <property type="entry name" value="HTHARSR"/>
</dbReference>
<name>A0A844ZK64_9SPHN</name>
<dbReference type="RefSeq" id="WP_160589629.1">
    <property type="nucleotide sequence ID" value="NZ_BAAAFP010000002.1"/>
</dbReference>
<feature type="domain" description="HTH arsR-type" evidence="4">
    <location>
        <begin position="1"/>
        <end position="95"/>
    </location>
</feature>
<evidence type="ECO:0000313" key="6">
    <source>
        <dbReference type="Proteomes" id="UP000435243"/>
    </source>
</evidence>
<dbReference type="InterPro" id="IPR011991">
    <property type="entry name" value="ArsR-like_HTH"/>
</dbReference>
<reference evidence="5 6" key="1">
    <citation type="submission" date="2019-12" db="EMBL/GenBank/DDBJ databases">
        <title>Genomic-based taxomic classification of the family Erythrobacteraceae.</title>
        <authorList>
            <person name="Xu L."/>
        </authorList>
    </citation>
    <scope>NUCLEOTIDE SEQUENCE [LARGE SCALE GENOMIC DNA]</scope>
    <source>
        <strain evidence="5 6">JCM 16339</strain>
    </source>
</reference>
<evidence type="ECO:0000256" key="2">
    <source>
        <dbReference type="ARBA" id="ARBA00023125"/>
    </source>
</evidence>
<dbReference type="InterPro" id="IPR001845">
    <property type="entry name" value="HTH_ArsR_DNA-bd_dom"/>
</dbReference>
<keyword evidence="6" id="KW-1185">Reference proteome</keyword>
<evidence type="ECO:0000313" key="5">
    <source>
        <dbReference type="EMBL" id="MXO87662.1"/>
    </source>
</evidence>
<evidence type="ECO:0000256" key="1">
    <source>
        <dbReference type="ARBA" id="ARBA00023015"/>
    </source>
</evidence>
<accession>A0A844ZK64</accession>
<dbReference type="PROSITE" id="PS50987">
    <property type="entry name" value="HTH_ARSR_2"/>
    <property type="match status" value="1"/>
</dbReference>
<evidence type="ECO:0000259" key="4">
    <source>
        <dbReference type="PROSITE" id="PS50987"/>
    </source>
</evidence>
<dbReference type="Proteomes" id="UP000435243">
    <property type="component" value="Unassembled WGS sequence"/>
</dbReference>
<keyword evidence="2" id="KW-0238">DNA-binding</keyword>
<dbReference type="GO" id="GO:0003677">
    <property type="term" value="F:DNA binding"/>
    <property type="evidence" value="ECO:0007669"/>
    <property type="project" value="UniProtKB-KW"/>
</dbReference>